<reference evidence="2 3" key="1">
    <citation type="submission" date="2009-12" db="EMBL/GenBank/DDBJ databases">
        <title>Genome Sequence of Peptoniphilus lacrimalis 315-B.</title>
        <authorList>
            <person name="Durkin A.S."/>
            <person name="Madupu R."/>
            <person name="Torralba M."/>
            <person name="Methe B."/>
            <person name="Sutton G."/>
            <person name="Strausberg R.L."/>
            <person name="Nelson K.E."/>
        </authorList>
    </citation>
    <scope>NUCLEOTIDE SEQUENCE [LARGE SCALE GENOMIC DNA]</scope>
    <source>
        <strain evidence="2 3">315-B</strain>
    </source>
</reference>
<dbReference type="Pfam" id="PF04525">
    <property type="entry name" value="LOR"/>
    <property type="match status" value="1"/>
</dbReference>
<keyword evidence="3" id="KW-1185">Reference proteome</keyword>
<organism evidence="2 3">
    <name type="scientific">Peptoniphilus lacrimalis 315-B</name>
    <dbReference type="NCBI Taxonomy" id="596330"/>
    <lineage>
        <taxon>Bacteria</taxon>
        <taxon>Bacillati</taxon>
        <taxon>Bacillota</taxon>
        <taxon>Tissierellia</taxon>
        <taxon>Tissierellales</taxon>
        <taxon>Peptoniphilaceae</taxon>
        <taxon>Peptoniphilus</taxon>
    </lineage>
</organism>
<dbReference type="InterPro" id="IPR038595">
    <property type="entry name" value="LOR_sf"/>
</dbReference>
<evidence type="ECO:0000313" key="2">
    <source>
        <dbReference type="EMBL" id="EFA90218.1"/>
    </source>
</evidence>
<name>D1VTD0_9FIRM</name>
<comment type="similarity">
    <text evidence="1">Belongs to the LOR family.</text>
</comment>
<dbReference type="Proteomes" id="UP000005711">
    <property type="component" value="Unassembled WGS sequence"/>
</dbReference>
<protein>
    <recommendedName>
        <fullName evidence="4">LURP-one-related family protein</fullName>
    </recommendedName>
</protein>
<dbReference type="SUPFAM" id="SSF54518">
    <property type="entry name" value="Tubby C-terminal domain-like"/>
    <property type="match status" value="1"/>
</dbReference>
<evidence type="ECO:0000256" key="1">
    <source>
        <dbReference type="ARBA" id="ARBA00005437"/>
    </source>
</evidence>
<gene>
    <name evidence="2" type="ORF">HMPREF0628_0392</name>
</gene>
<dbReference type="eggNOG" id="COG4894">
    <property type="taxonomic scope" value="Bacteria"/>
</dbReference>
<accession>D1VTD0</accession>
<dbReference type="AlphaFoldDB" id="D1VTD0"/>
<dbReference type="InterPro" id="IPR025659">
    <property type="entry name" value="Tubby-like_C"/>
</dbReference>
<dbReference type="Gene3D" id="2.40.160.200">
    <property type="entry name" value="LURP1-related"/>
    <property type="match status" value="1"/>
</dbReference>
<dbReference type="EMBL" id="ADDO01000035">
    <property type="protein sequence ID" value="EFA90218.1"/>
    <property type="molecule type" value="Genomic_DNA"/>
</dbReference>
<comment type="caution">
    <text evidence="2">The sequence shown here is derived from an EMBL/GenBank/DDBJ whole genome shotgun (WGS) entry which is preliminary data.</text>
</comment>
<sequence>MEKLYIKQKVFKITDHYAVIDENNNEIYYVDQDFKLIGNTVHVSDRNYNELFTINKVILTWLPKYNIEFTDGRLIEIKENFAFFKKSLEISSADFDLDVKGDYLSLNFKIFNNNDLIGEVEKAWLSWGDTFELTVYDESYRDLVVALTIAVDDILDDEAKSRH</sequence>
<proteinExistence type="inferred from homology"/>
<dbReference type="InterPro" id="IPR007612">
    <property type="entry name" value="LOR"/>
</dbReference>
<evidence type="ECO:0008006" key="4">
    <source>
        <dbReference type="Google" id="ProtNLM"/>
    </source>
</evidence>
<dbReference type="RefSeq" id="WP_004824687.1">
    <property type="nucleotide sequence ID" value="NZ_ADDO01000035.1"/>
</dbReference>
<evidence type="ECO:0000313" key="3">
    <source>
        <dbReference type="Proteomes" id="UP000005711"/>
    </source>
</evidence>